<sequence length="210" mass="23886">MREITASGLTVEEAKLNALDQLGLNEDQVTVEVIDEGKKGLFGVFGTKRAYVKVQEREDLVSDGKTYLKQMVEQMGTSNVDIKVHQDDDEIRYELTGDEIGKLIGKRGQTLNALQYLTSLVVNQHRGVHYTVVVDAEGYRERRKETLEQLANNLAKKATRTEEDVFIEPMPSYERKIIHTALHDHSDVSTYSDGQDPNRRVVIRPRKLDD</sequence>
<proteinExistence type="inferred from homology"/>
<dbReference type="SMART" id="SM00322">
    <property type="entry name" value="KH"/>
    <property type="match status" value="1"/>
</dbReference>
<dbReference type="EMBL" id="JAUSTQ010000001">
    <property type="protein sequence ID" value="MDQ0158385.1"/>
    <property type="molecule type" value="Genomic_DNA"/>
</dbReference>
<dbReference type="CDD" id="cd02414">
    <property type="entry name" value="KH-II_Jag"/>
    <property type="match status" value="1"/>
</dbReference>
<evidence type="ECO:0000256" key="5">
    <source>
        <dbReference type="ARBA" id="ARBA00023316"/>
    </source>
</evidence>
<dbReference type="InterPro" id="IPR038008">
    <property type="entry name" value="Jag_KH"/>
</dbReference>
<dbReference type="InterPro" id="IPR015946">
    <property type="entry name" value="KH_dom-like_a/b"/>
</dbReference>
<accession>A0ABT9VC34</accession>
<comment type="similarity">
    <text evidence="6">Belongs to the KhpB RNA-binding protein family.</text>
</comment>
<dbReference type="Gene3D" id="3.30.30.80">
    <property type="entry name" value="probable RNA-binding protein from clostridium symbiosum atcc 14940"/>
    <property type="match status" value="1"/>
</dbReference>
<dbReference type="InterPro" id="IPR039247">
    <property type="entry name" value="KhpB"/>
</dbReference>
<organism evidence="8 9">
    <name type="scientific">Alkalibacillus salilacus</name>
    <dbReference type="NCBI Taxonomy" id="284582"/>
    <lineage>
        <taxon>Bacteria</taxon>
        <taxon>Bacillati</taxon>
        <taxon>Bacillota</taxon>
        <taxon>Bacilli</taxon>
        <taxon>Bacillales</taxon>
        <taxon>Bacillaceae</taxon>
        <taxon>Alkalibacillus</taxon>
    </lineage>
</organism>
<evidence type="ECO:0000313" key="8">
    <source>
        <dbReference type="EMBL" id="MDQ0158385.1"/>
    </source>
</evidence>
<dbReference type="InterPro" id="IPR036867">
    <property type="entry name" value="R3H_dom_sf"/>
</dbReference>
<evidence type="ECO:0000256" key="6">
    <source>
        <dbReference type="HAMAP-Rule" id="MF_00867"/>
    </source>
</evidence>
<dbReference type="Pfam" id="PF13083">
    <property type="entry name" value="KH_KhpA-B"/>
    <property type="match status" value="1"/>
</dbReference>
<dbReference type="InterPro" id="IPR034079">
    <property type="entry name" value="R3H_KhpB"/>
</dbReference>
<evidence type="ECO:0000256" key="2">
    <source>
        <dbReference type="ARBA" id="ARBA00022884"/>
    </source>
</evidence>
<dbReference type="InterPro" id="IPR004087">
    <property type="entry name" value="KH_dom"/>
</dbReference>
<dbReference type="HAMAP" id="MF_00867">
    <property type="entry name" value="KhpB"/>
    <property type="match status" value="1"/>
</dbReference>
<evidence type="ECO:0000256" key="3">
    <source>
        <dbReference type="ARBA" id="ARBA00022960"/>
    </source>
</evidence>
<evidence type="ECO:0000313" key="9">
    <source>
        <dbReference type="Proteomes" id="UP001224359"/>
    </source>
</evidence>
<keyword evidence="5 6" id="KW-0961">Cell wall biogenesis/degradation</keyword>
<dbReference type="InterPro" id="IPR038247">
    <property type="entry name" value="Jag_N_dom_sf"/>
</dbReference>
<dbReference type="InterPro" id="IPR032782">
    <property type="entry name" value="KhpB_N"/>
</dbReference>
<dbReference type="Pfam" id="PF01424">
    <property type="entry name" value="R3H"/>
    <property type="match status" value="1"/>
</dbReference>
<evidence type="ECO:0000256" key="4">
    <source>
        <dbReference type="ARBA" id="ARBA00023186"/>
    </source>
</evidence>
<keyword evidence="2 6" id="KW-0694">RNA-binding</keyword>
<protein>
    <recommendedName>
        <fullName evidence="6">RNA-binding protein KhpB</fullName>
    </recommendedName>
    <alternativeName>
        <fullName evidence="6">RNA-binding protein EloR</fullName>
    </alternativeName>
</protein>
<keyword evidence="1 6" id="KW-0963">Cytoplasm</keyword>
<comment type="function">
    <text evidence="6">A probable RNA chaperone. Forms a complex with KhpA which binds to cellular RNA and controls its expression. Plays a role in peptidoglycan (PG) homeostasis and cell length regulation.</text>
</comment>
<keyword evidence="3 6" id="KW-0133">Cell shape</keyword>
<dbReference type="CDD" id="cd02644">
    <property type="entry name" value="R3H_jag"/>
    <property type="match status" value="1"/>
</dbReference>
<comment type="domain">
    <text evidence="6">Has an N-terminal Jag-N domain and 2 RNA-binding domains (KH and R3H).</text>
</comment>
<gene>
    <name evidence="6" type="primary">khpB</name>
    <name evidence="6" type="synonym">eloR</name>
    <name evidence="8" type="ORF">J2S77_000335</name>
</gene>
<dbReference type="SUPFAM" id="SSF52029">
    <property type="entry name" value="GroEL apical domain-like"/>
    <property type="match status" value="1"/>
</dbReference>
<dbReference type="InterPro" id="IPR001374">
    <property type="entry name" value="R3H_dom"/>
</dbReference>
<dbReference type="Proteomes" id="UP001224359">
    <property type="component" value="Unassembled WGS sequence"/>
</dbReference>
<name>A0ABT9VC34_9BACI</name>
<dbReference type="RefSeq" id="WP_306974043.1">
    <property type="nucleotide sequence ID" value="NZ_JAUSTQ010000001.1"/>
</dbReference>
<dbReference type="SUPFAM" id="SSF82708">
    <property type="entry name" value="R3H domain"/>
    <property type="match status" value="1"/>
</dbReference>
<feature type="domain" description="R3H" evidence="7">
    <location>
        <begin position="141"/>
        <end position="207"/>
    </location>
</feature>
<evidence type="ECO:0000256" key="1">
    <source>
        <dbReference type="ARBA" id="ARBA00022490"/>
    </source>
</evidence>
<dbReference type="InterPro" id="IPR027409">
    <property type="entry name" value="GroEL-like_apical_dom_sf"/>
</dbReference>
<dbReference type="PROSITE" id="PS51061">
    <property type="entry name" value="R3H"/>
    <property type="match status" value="1"/>
</dbReference>
<comment type="subunit">
    <text evidence="6">Forms a complex with KhpA.</text>
</comment>
<dbReference type="NCBIfam" id="NF041568">
    <property type="entry name" value="Jag_EloR"/>
    <property type="match status" value="1"/>
</dbReference>
<comment type="caution">
    <text evidence="8">The sequence shown here is derived from an EMBL/GenBank/DDBJ whole genome shotgun (WGS) entry which is preliminary data.</text>
</comment>
<dbReference type="Gene3D" id="3.30.1370.50">
    <property type="entry name" value="R3H-like domain"/>
    <property type="match status" value="1"/>
</dbReference>
<keyword evidence="9" id="KW-1185">Reference proteome</keyword>
<dbReference type="Gene3D" id="3.30.300.20">
    <property type="match status" value="1"/>
</dbReference>
<dbReference type="SMART" id="SM00393">
    <property type="entry name" value="R3H"/>
    <property type="match status" value="1"/>
</dbReference>
<keyword evidence="4 6" id="KW-0143">Chaperone</keyword>
<feature type="region of interest" description="Jag_N domain" evidence="6">
    <location>
        <begin position="5"/>
        <end position="55"/>
    </location>
</feature>
<comment type="subcellular location">
    <subcellularLocation>
        <location evidence="6">Cytoplasm</location>
    </subcellularLocation>
</comment>
<evidence type="ECO:0000259" key="7">
    <source>
        <dbReference type="PROSITE" id="PS51061"/>
    </source>
</evidence>
<dbReference type="PANTHER" id="PTHR35800">
    <property type="entry name" value="PROTEIN JAG"/>
    <property type="match status" value="1"/>
</dbReference>
<dbReference type="PANTHER" id="PTHR35800:SF1">
    <property type="entry name" value="RNA-BINDING PROTEIN KHPB"/>
    <property type="match status" value="1"/>
</dbReference>
<reference evidence="8 9" key="1">
    <citation type="submission" date="2023-07" db="EMBL/GenBank/DDBJ databases">
        <title>Genomic Encyclopedia of Type Strains, Phase IV (KMG-IV): sequencing the most valuable type-strain genomes for metagenomic binning, comparative biology and taxonomic classification.</title>
        <authorList>
            <person name="Goeker M."/>
        </authorList>
    </citation>
    <scope>NUCLEOTIDE SEQUENCE [LARGE SCALE GENOMIC DNA]</scope>
    <source>
        <strain evidence="8 9">DSM 16460</strain>
    </source>
</reference>
<dbReference type="Pfam" id="PF14804">
    <property type="entry name" value="Jag_N"/>
    <property type="match status" value="1"/>
</dbReference>
<dbReference type="SMART" id="SM01245">
    <property type="entry name" value="Jag_N"/>
    <property type="match status" value="1"/>
</dbReference>